<feature type="compositionally biased region" description="Low complexity" evidence="17">
    <location>
        <begin position="643"/>
        <end position="656"/>
    </location>
</feature>
<evidence type="ECO:0000256" key="14">
    <source>
        <dbReference type="ARBA" id="ARBA00032585"/>
    </source>
</evidence>
<evidence type="ECO:0000256" key="10">
    <source>
        <dbReference type="ARBA" id="ARBA00023242"/>
    </source>
</evidence>
<dbReference type="Proteomes" id="UP000285301">
    <property type="component" value="Unassembled WGS sequence"/>
</dbReference>
<dbReference type="GO" id="GO:0030154">
    <property type="term" value="P:cell differentiation"/>
    <property type="evidence" value="ECO:0007669"/>
    <property type="project" value="UniProtKB-KW"/>
</dbReference>
<dbReference type="PANTHER" id="PTHR12955">
    <property type="entry name" value="SARCOMA ANTIGEN NY-SAR-95-RELATED"/>
    <property type="match status" value="1"/>
</dbReference>
<proteinExistence type="inferred from homology"/>
<evidence type="ECO:0000256" key="11">
    <source>
        <dbReference type="ARBA" id="ARBA00023254"/>
    </source>
</evidence>
<evidence type="ECO:0000256" key="7">
    <source>
        <dbReference type="ARBA" id="ARBA00022782"/>
    </source>
</evidence>
<evidence type="ECO:0000256" key="1">
    <source>
        <dbReference type="ARBA" id="ARBA00004123"/>
    </source>
</evidence>
<comment type="caution">
    <text evidence="18">The sequence shown here is derived from an EMBL/GenBank/DDBJ whole genome shotgun (WGS) entry which is preliminary data.</text>
</comment>
<evidence type="ECO:0000256" key="13">
    <source>
        <dbReference type="ARBA" id="ARBA00030658"/>
    </source>
</evidence>
<dbReference type="PANTHER" id="PTHR12955:SF1">
    <property type="entry name" value="INTEGRATOR COMPLEX SUBUNIT 13"/>
    <property type="match status" value="1"/>
</dbReference>
<evidence type="ECO:0000313" key="18">
    <source>
        <dbReference type="EMBL" id="RWS17873.1"/>
    </source>
</evidence>
<keyword evidence="8" id="KW-0744">Spermatogenesis</keyword>
<comment type="similarity">
    <text evidence="15">Belongs to the Integrator subunit 13 family.</text>
</comment>
<keyword evidence="4" id="KW-0963">Cytoplasm</keyword>
<evidence type="ECO:0000313" key="19">
    <source>
        <dbReference type="Proteomes" id="UP000285301"/>
    </source>
</evidence>
<evidence type="ECO:0000256" key="2">
    <source>
        <dbReference type="ARBA" id="ARBA00004556"/>
    </source>
</evidence>
<dbReference type="GO" id="GO:0048471">
    <property type="term" value="C:perinuclear region of cytoplasm"/>
    <property type="evidence" value="ECO:0007669"/>
    <property type="project" value="UniProtKB-SubCell"/>
</dbReference>
<name>A0A443RRH4_9ACAR</name>
<keyword evidence="19" id="KW-1185">Reference proteome</keyword>
<dbReference type="GO" id="GO:0051642">
    <property type="term" value="P:centrosome localization"/>
    <property type="evidence" value="ECO:0007669"/>
    <property type="project" value="TreeGrafter"/>
</dbReference>
<evidence type="ECO:0000256" key="3">
    <source>
        <dbReference type="ARBA" id="ARBA00020501"/>
    </source>
</evidence>
<protein>
    <recommendedName>
        <fullName evidence="3">Protein asunder</fullName>
    </recommendedName>
    <alternativeName>
        <fullName evidence="14">Cell cycle regulator Mat89Bb</fullName>
    </alternativeName>
    <alternativeName>
        <fullName evidence="13">Set apart in position or space protein</fullName>
    </alternativeName>
</protein>
<dbReference type="EMBL" id="NCKU01000025">
    <property type="protein sequence ID" value="RWS17873.1"/>
    <property type="molecule type" value="Genomic_DNA"/>
</dbReference>
<evidence type="ECO:0000256" key="15">
    <source>
        <dbReference type="ARBA" id="ARBA00061603"/>
    </source>
</evidence>
<reference evidence="18 19" key="1">
    <citation type="journal article" date="2018" name="Gigascience">
        <title>Genomes of trombidid mites reveal novel predicted allergens and laterally-transferred genes associated with secondary metabolism.</title>
        <authorList>
            <person name="Dong X."/>
            <person name="Chaisiri K."/>
            <person name="Xia D."/>
            <person name="Armstrong S.D."/>
            <person name="Fang Y."/>
            <person name="Donnelly M.J."/>
            <person name="Kadowaki T."/>
            <person name="McGarry J.W."/>
            <person name="Darby A.C."/>
            <person name="Makepeace B.L."/>
        </authorList>
    </citation>
    <scope>NUCLEOTIDE SEQUENCE [LARGE SCALE GENOMIC DNA]</scope>
    <source>
        <strain evidence="18">UoL-WK</strain>
    </source>
</reference>
<dbReference type="InterPro" id="IPR019355">
    <property type="entry name" value="Cell_cycle_regulator_Mat89Bb"/>
</dbReference>
<evidence type="ECO:0000256" key="4">
    <source>
        <dbReference type="ARBA" id="ARBA00022490"/>
    </source>
</evidence>
<evidence type="ECO:0000256" key="6">
    <source>
        <dbReference type="ARBA" id="ARBA00022776"/>
    </source>
</evidence>
<dbReference type="Pfam" id="PF10221">
    <property type="entry name" value="Mat89Bb"/>
    <property type="match status" value="1"/>
</dbReference>
<evidence type="ECO:0000256" key="12">
    <source>
        <dbReference type="ARBA" id="ARBA00023306"/>
    </source>
</evidence>
<dbReference type="STRING" id="1965070.A0A443RRH4"/>
<keyword evidence="12" id="KW-0131">Cell cycle</keyword>
<keyword evidence="9" id="KW-0175">Coiled coil</keyword>
<sequence>MKAKEMNSVNKKTVFVIEGRHFFTRRTSNESIEFDVICKSKQTPAGIIPLTPISKSLWTSTIEAIQEYARVVWDIFLPSHKAIAFVTYDCQKSTQLSGWNENEQCLNFFNACFAKASMNSFLNSTQPSPTYDDSAFISGLQTAIEALCVPTKTQEERIKNKQSDLNKGRIILISYFKSDSQIKAIAEYILDGLRKCNHVIANTVEMGSFPRKLPLNELNLVIINTHPINEPSKVTDLPHHEISSNVSCEVISVKSGSFIASKLMSLVLNHYNLASTTVTGIPMKEEQNASSSANYDVELLHPSEAHIDLGDAFNIKSIKEGAQYETVSLKWCTPRTSSVDLHYCSGAYRVTSVDVNSRPSSCLTHFLLNGRTVLLEMPKSKGTKVMSHMLSSHNGEIFIHTLGTGRSVLEDPPSISEGSGGRVTDYRINEFGALMKKFHLVRCKTLQISGKEIIPPIEKARLSLMRQTLYWPMVIGHTIIFNISSQIQPLINLIPKETLTIEGDMNECKKAIYQIVNMESKATPLPVPSIASRGKGPKREELYKLLWKELEHFLSVYATTPEHNAILNCLRELHAKPENQTEHSASSMSSSPPQATTTNGAVKKELKDESELAWKELDAYNQMTEREKTDTFSEPVHKKPRLSNKSSALSSTSSESGPQSLYSIWMKKLEECHVRKHPEFAGRTLGTNIAPLYVNLNEKHDL</sequence>
<keyword evidence="11" id="KW-0469">Meiosis</keyword>
<dbReference type="GO" id="GO:0032039">
    <property type="term" value="C:integrator complex"/>
    <property type="evidence" value="ECO:0007669"/>
    <property type="project" value="TreeGrafter"/>
</dbReference>
<dbReference type="GO" id="GO:0051321">
    <property type="term" value="P:meiotic cell cycle"/>
    <property type="evidence" value="ECO:0007669"/>
    <property type="project" value="UniProtKB-KW"/>
</dbReference>
<comment type="subunit">
    <text evidence="16">Belongs to the multiprotein complex Integrator, at least composed of IntS1, IntS2, IntS3, IntS4, omd/IntS5, IntS6, defl/IntS7, IntS8, IntS9, IntS10, IntS11, IntS12, asun/IntS13, IntS14 and IntS15. The core complex associates with protein phosphatase 2A subunits mts/PP2A and Pp2A-29B, to form the Integrator-PP2A (INTAC) complex.</text>
</comment>
<comment type="subcellular location">
    <subcellularLocation>
        <location evidence="2">Cytoplasm</location>
        <location evidence="2">Perinuclear region</location>
    </subcellularLocation>
    <subcellularLocation>
        <location evidence="1">Nucleus</location>
    </subcellularLocation>
</comment>
<keyword evidence="10" id="KW-0539">Nucleus</keyword>
<organism evidence="18 19">
    <name type="scientific">Dinothrombium tinctorium</name>
    <dbReference type="NCBI Taxonomy" id="1965070"/>
    <lineage>
        <taxon>Eukaryota</taxon>
        <taxon>Metazoa</taxon>
        <taxon>Ecdysozoa</taxon>
        <taxon>Arthropoda</taxon>
        <taxon>Chelicerata</taxon>
        <taxon>Arachnida</taxon>
        <taxon>Acari</taxon>
        <taxon>Acariformes</taxon>
        <taxon>Trombidiformes</taxon>
        <taxon>Prostigmata</taxon>
        <taxon>Anystina</taxon>
        <taxon>Parasitengona</taxon>
        <taxon>Trombidioidea</taxon>
        <taxon>Trombidiidae</taxon>
        <taxon>Dinothrombium</taxon>
    </lineage>
</organism>
<gene>
    <name evidence="18" type="ORF">B4U79_00949</name>
</gene>
<feature type="region of interest" description="Disordered" evidence="17">
    <location>
        <begin position="578"/>
        <end position="608"/>
    </location>
</feature>
<keyword evidence="5" id="KW-0132">Cell division</keyword>
<dbReference type="GO" id="GO:0007346">
    <property type="term" value="P:regulation of mitotic cell cycle"/>
    <property type="evidence" value="ECO:0007669"/>
    <property type="project" value="TreeGrafter"/>
</dbReference>
<dbReference type="OrthoDB" id="5844105at2759"/>
<dbReference type="GO" id="GO:0051301">
    <property type="term" value="P:cell division"/>
    <property type="evidence" value="ECO:0007669"/>
    <property type="project" value="UniProtKB-KW"/>
</dbReference>
<evidence type="ECO:0000256" key="5">
    <source>
        <dbReference type="ARBA" id="ARBA00022618"/>
    </source>
</evidence>
<evidence type="ECO:0000256" key="16">
    <source>
        <dbReference type="ARBA" id="ARBA00065185"/>
    </source>
</evidence>
<dbReference type="AlphaFoldDB" id="A0A443RRH4"/>
<evidence type="ECO:0000256" key="8">
    <source>
        <dbReference type="ARBA" id="ARBA00022871"/>
    </source>
</evidence>
<feature type="compositionally biased region" description="Basic and acidic residues" evidence="17">
    <location>
        <begin position="625"/>
        <end position="637"/>
    </location>
</feature>
<keyword evidence="6" id="KW-0498">Mitosis</keyword>
<evidence type="ECO:0000256" key="17">
    <source>
        <dbReference type="SAM" id="MobiDB-lite"/>
    </source>
</evidence>
<keyword evidence="7" id="KW-0221">Differentiation</keyword>
<accession>A0A443RRH4</accession>
<evidence type="ECO:0000256" key="9">
    <source>
        <dbReference type="ARBA" id="ARBA00023054"/>
    </source>
</evidence>
<feature type="region of interest" description="Disordered" evidence="17">
    <location>
        <begin position="625"/>
        <end position="658"/>
    </location>
</feature>
<dbReference type="GO" id="GO:0007283">
    <property type="term" value="P:spermatogenesis"/>
    <property type="evidence" value="ECO:0007669"/>
    <property type="project" value="UniProtKB-KW"/>
</dbReference>